<evidence type="ECO:0000313" key="2">
    <source>
        <dbReference type="Proteomes" id="UP001152561"/>
    </source>
</evidence>
<comment type="caution">
    <text evidence="1">The sequence shown here is derived from an EMBL/GenBank/DDBJ whole genome shotgun (WGS) entry which is preliminary data.</text>
</comment>
<proteinExistence type="predicted"/>
<dbReference type="AlphaFoldDB" id="A0A9Q1RK15"/>
<sequence length="94" mass="10724">MKGCSSSLVASVAAPKQECWCVFKSAIKYTWVTNHMVSVIQLLDKNFYNGRVKEMKDNVELTTKEYDNHVLGKEQSDDEVIQDISSYQMLIGEE</sequence>
<organism evidence="1 2">
    <name type="scientific">Anisodus acutangulus</name>
    <dbReference type="NCBI Taxonomy" id="402998"/>
    <lineage>
        <taxon>Eukaryota</taxon>
        <taxon>Viridiplantae</taxon>
        <taxon>Streptophyta</taxon>
        <taxon>Embryophyta</taxon>
        <taxon>Tracheophyta</taxon>
        <taxon>Spermatophyta</taxon>
        <taxon>Magnoliopsida</taxon>
        <taxon>eudicotyledons</taxon>
        <taxon>Gunneridae</taxon>
        <taxon>Pentapetalae</taxon>
        <taxon>asterids</taxon>
        <taxon>lamiids</taxon>
        <taxon>Solanales</taxon>
        <taxon>Solanaceae</taxon>
        <taxon>Solanoideae</taxon>
        <taxon>Hyoscyameae</taxon>
        <taxon>Anisodus</taxon>
    </lineage>
</organism>
<gene>
    <name evidence="1" type="ORF">K7X08_022512</name>
</gene>
<dbReference type="Proteomes" id="UP001152561">
    <property type="component" value="Unassembled WGS sequence"/>
</dbReference>
<reference evidence="2" key="1">
    <citation type="journal article" date="2023" name="Proc. Natl. Acad. Sci. U.S.A.">
        <title>Genomic and structural basis for evolution of tropane alkaloid biosynthesis.</title>
        <authorList>
            <person name="Wanga Y.-J."/>
            <person name="Taina T."/>
            <person name="Yua J.-Y."/>
            <person name="Lia J."/>
            <person name="Xua B."/>
            <person name="Chenc J."/>
            <person name="D'Auriad J.C."/>
            <person name="Huanga J.-P."/>
            <person name="Huanga S.-X."/>
        </authorList>
    </citation>
    <scope>NUCLEOTIDE SEQUENCE [LARGE SCALE GENOMIC DNA]</scope>
    <source>
        <strain evidence="2">cv. KIB-2019</strain>
    </source>
</reference>
<dbReference type="EMBL" id="JAJAGQ010000006">
    <property type="protein sequence ID" value="KAJ8560652.1"/>
    <property type="molecule type" value="Genomic_DNA"/>
</dbReference>
<name>A0A9Q1RK15_9SOLA</name>
<protein>
    <submittedName>
        <fullName evidence="1">Uncharacterized protein</fullName>
    </submittedName>
</protein>
<accession>A0A9Q1RK15</accession>
<keyword evidence="2" id="KW-1185">Reference proteome</keyword>
<evidence type="ECO:0000313" key="1">
    <source>
        <dbReference type="EMBL" id="KAJ8560652.1"/>
    </source>
</evidence>